<comment type="subcellular location">
    <subcellularLocation>
        <location evidence="1">Cell inner membrane</location>
        <topology evidence="1">Peripheral membrane protein</topology>
    </subcellularLocation>
</comment>
<dbReference type="GO" id="GO:0055085">
    <property type="term" value="P:transmembrane transport"/>
    <property type="evidence" value="ECO:0007669"/>
    <property type="project" value="UniProtKB-ARBA"/>
</dbReference>
<dbReference type="Gene3D" id="3.40.50.300">
    <property type="entry name" value="P-loop containing nucleotide triphosphate hydrolases"/>
    <property type="match status" value="2"/>
</dbReference>
<keyword evidence="5" id="KW-0547">Nucleotide-binding</keyword>
<dbReference type="OrthoDB" id="9802264at2"/>
<dbReference type="KEGG" id="hadh:FRZ61_33500"/>
<feature type="domain" description="ABC transporter" evidence="8">
    <location>
        <begin position="366"/>
        <end position="616"/>
    </location>
</feature>
<keyword evidence="7" id="KW-0472">Membrane</keyword>
<dbReference type="GO" id="GO:0016887">
    <property type="term" value="F:ATP hydrolysis activity"/>
    <property type="evidence" value="ECO:0007669"/>
    <property type="project" value="InterPro"/>
</dbReference>
<evidence type="ECO:0000256" key="2">
    <source>
        <dbReference type="ARBA" id="ARBA00005417"/>
    </source>
</evidence>
<dbReference type="NCBIfam" id="TIGR01727">
    <property type="entry name" value="oligo_HPY"/>
    <property type="match status" value="2"/>
</dbReference>
<dbReference type="InterPro" id="IPR017871">
    <property type="entry name" value="ABC_transporter-like_CS"/>
</dbReference>
<dbReference type="PANTHER" id="PTHR43297">
    <property type="entry name" value="OLIGOPEPTIDE TRANSPORT ATP-BINDING PROTEIN APPD"/>
    <property type="match status" value="1"/>
</dbReference>
<dbReference type="GO" id="GO:0015833">
    <property type="term" value="P:peptide transport"/>
    <property type="evidence" value="ECO:0007669"/>
    <property type="project" value="InterPro"/>
</dbReference>
<organism evidence="9 10">
    <name type="scientific">Hypericibacter adhaerens</name>
    <dbReference type="NCBI Taxonomy" id="2602016"/>
    <lineage>
        <taxon>Bacteria</taxon>
        <taxon>Pseudomonadati</taxon>
        <taxon>Pseudomonadota</taxon>
        <taxon>Alphaproteobacteria</taxon>
        <taxon>Rhodospirillales</taxon>
        <taxon>Dongiaceae</taxon>
        <taxon>Hypericibacter</taxon>
    </lineage>
</organism>
<dbReference type="InterPro" id="IPR027417">
    <property type="entry name" value="P-loop_NTPase"/>
</dbReference>
<dbReference type="InterPro" id="IPR013563">
    <property type="entry name" value="Oligopep_ABC_C"/>
</dbReference>
<dbReference type="PANTHER" id="PTHR43297:SF7">
    <property type="entry name" value="D,D-DIPEPTIDE TRANSPORT ATP-BINDING PROTEIN DDPD-RELATED"/>
    <property type="match status" value="1"/>
</dbReference>
<evidence type="ECO:0000256" key="7">
    <source>
        <dbReference type="ARBA" id="ARBA00023136"/>
    </source>
</evidence>
<reference evidence="9 10" key="1">
    <citation type="submission" date="2019-08" db="EMBL/GenBank/DDBJ databases">
        <title>Hyperibacter terrae gen. nov., sp. nov. and Hyperibacter viscosus sp. nov., two new members in the family Rhodospirillaceae isolated from the rhizosphere of Hypericum perforatum.</title>
        <authorList>
            <person name="Noviana Z."/>
        </authorList>
    </citation>
    <scope>NUCLEOTIDE SEQUENCE [LARGE SCALE GENOMIC DNA]</scope>
    <source>
        <strain evidence="9 10">R5959</strain>
    </source>
</reference>
<evidence type="ECO:0000256" key="1">
    <source>
        <dbReference type="ARBA" id="ARBA00004417"/>
    </source>
</evidence>
<evidence type="ECO:0000256" key="6">
    <source>
        <dbReference type="ARBA" id="ARBA00022840"/>
    </source>
</evidence>
<dbReference type="PROSITE" id="PS00211">
    <property type="entry name" value="ABC_TRANSPORTER_1"/>
    <property type="match status" value="2"/>
</dbReference>
<dbReference type="AlphaFoldDB" id="A0A5J6N0A1"/>
<feature type="domain" description="ABC transporter" evidence="8">
    <location>
        <begin position="23"/>
        <end position="272"/>
    </location>
</feature>
<evidence type="ECO:0000313" key="10">
    <source>
        <dbReference type="Proteomes" id="UP000325797"/>
    </source>
</evidence>
<evidence type="ECO:0000259" key="8">
    <source>
        <dbReference type="PROSITE" id="PS50893"/>
    </source>
</evidence>
<keyword evidence="3" id="KW-0813">Transport</keyword>
<dbReference type="InterPro" id="IPR003593">
    <property type="entry name" value="AAA+_ATPase"/>
</dbReference>
<keyword evidence="4" id="KW-1003">Cell membrane</keyword>
<dbReference type="Pfam" id="PF00005">
    <property type="entry name" value="ABC_tran"/>
    <property type="match status" value="2"/>
</dbReference>
<evidence type="ECO:0000256" key="5">
    <source>
        <dbReference type="ARBA" id="ARBA00022741"/>
    </source>
</evidence>
<keyword evidence="10" id="KW-1185">Reference proteome</keyword>
<dbReference type="SMART" id="SM00382">
    <property type="entry name" value="AAA"/>
    <property type="match status" value="2"/>
</dbReference>
<evidence type="ECO:0000256" key="4">
    <source>
        <dbReference type="ARBA" id="ARBA00022475"/>
    </source>
</evidence>
<keyword evidence="6" id="KW-0067">ATP-binding</keyword>
<dbReference type="InterPro" id="IPR050388">
    <property type="entry name" value="ABC_Ni/Peptide_Import"/>
</dbReference>
<sequence length="689" mass="74960">MAETASIAGTVNAGTAPGPIVEIHELSLEFATYRGAVRALDRVSLTVGPGEIVGLVGESGSGKSVTALSVMRLLPPHAARIAEGRVALLGQDVANAPEATLEDIRGRLASVVFQEPMNALNPTIRIGRQITQVIRRHEAVTEAEALTRAEKLLTEMQVPDARRVMRNYPFELSGGMRQRVLIAMAFSCNPKVLIADEPTTALDVTVQAQVLALLRERARERGISVLFITHDLAVVAQLCDRVYVMYAGKVVEEGRTEAVLKRPLHPYARALLQALPEFVAPKQPLASIPGTVPNLIHPPEGCRFQPRCGFAFEPCGASPPLIAGPEDSRHRAACWLLREKRATAATAPLAPSIAAPRTRAGGEPLLRFETIHMRFPIGANWLGRPQAHVHALNGVDLEVRRGETLGIVGESGCGKSTLGQVAMALLKPSEGRVLFDGADPWGLNEAGLRKLRRRFQIVFQDPQSSLDPRMPVWRVITEPLGIGERRPRRWLKDRAASLAEQVGLRRDQLDRFAHEFSGGQRQRIAIARALALEPDLIVLDEPTSALDVSVQAQILNLLMELQARLSLTYLFVSHNVSVIRHIADRVAVMYLGQVVEAGPTASLLARPAHPYTRALLAAVPTLDRGAAIVAPLRNTELPSAVNLPSGCFFRERCPLATAGCERPQSLQPTSQPDRLARCQRAEELLTGKV</sequence>
<protein>
    <recommendedName>
        <fullName evidence="8">ABC transporter domain-containing protein</fullName>
    </recommendedName>
</protein>
<dbReference type="GO" id="GO:0005886">
    <property type="term" value="C:plasma membrane"/>
    <property type="evidence" value="ECO:0007669"/>
    <property type="project" value="UniProtKB-SubCell"/>
</dbReference>
<proteinExistence type="inferred from homology"/>
<dbReference type="CDD" id="cd03257">
    <property type="entry name" value="ABC_NikE_OppD_transporters"/>
    <property type="match status" value="2"/>
</dbReference>
<dbReference type="GO" id="GO:0005524">
    <property type="term" value="F:ATP binding"/>
    <property type="evidence" value="ECO:0007669"/>
    <property type="project" value="UniProtKB-KW"/>
</dbReference>
<gene>
    <name evidence="9" type="ORF">FRZ61_33500</name>
</gene>
<dbReference type="Pfam" id="PF08352">
    <property type="entry name" value="oligo_HPY"/>
    <property type="match status" value="2"/>
</dbReference>
<dbReference type="PROSITE" id="PS50893">
    <property type="entry name" value="ABC_TRANSPORTER_2"/>
    <property type="match status" value="2"/>
</dbReference>
<dbReference type="RefSeq" id="WP_151118794.1">
    <property type="nucleotide sequence ID" value="NZ_CP042582.1"/>
</dbReference>
<name>A0A5J6N0A1_9PROT</name>
<evidence type="ECO:0000313" key="9">
    <source>
        <dbReference type="EMBL" id="QEX23412.1"/>
    </source>
</evidence>
<comment type="similarity">
    <text evidence="2">Belongs to the ABC transporter superfamily.</text>
</comment>
<evidence type="ECO:0000256" key="3">
    <source>
        <dbReference type="ARBA" id="ARBA00022448"/>
    </source>
</evidence>
<dbReference type="FunFam" id="3.40.50.300:FF:000016">
    <property type="entry name" value="Oligopeptide ABC transporter ATP-binding component"/>
    <property type="match status" value="2"/>
</dbReference>
<dbReference type="EMBL" id="CP042582">
    <property type="protein sequence ID" value="QEX23412.1"/>
    <property type="molecule type" value="Genomic_DNA"/>
</dbReference>
<dbReference type="SUPFAM" id="SSF52540">
    <property type="entry name" value="P-loop containing nucleoside triphosphate hydrolases"/>
    <property type="match status" value="2"/>
</dbReference>
<dbReference type="NCBIfam" id="NF008453">
    <property type="entry name" value="PRK11308.1"/>
    <property type="match status" value="2"/>
</dbReference>
<dbReference type="NCBIfam" id="NF007739">
    <property type="entry name" value="PRK10419.1"/>
    <property type="match status" value="2"/>
</dbReference>
<dbReference type="InterPro" id="IPR003439">
    <property type="entry name" value="ABC_transporter-like_ATP-bd"/>
</dbReference>
<accession>A0A5J6N0A1</accession>
<dbReference type="Proteomes" id="UP000325797">
    <property type="component" value="Chromosome"/>
</dbReference>